<feature type="binding site" evidence="10">
    <location>
        <position position="285"/>
    </location>
    <ligand>
        <name>S-adenosyl-L-methionine</name>
        <dbReference type="ChEBI" id="CHEBI:59789"/>
    </ligand>
</feature>
<dbReference type="SUPFAM" id="SSF53335">
    <property type="entry name" value="S-adenosyl-L-methionine-dependent methyltransferases"/>
    <property type="match status" value="1"/>
</dbReference>
<feature type="compositionally biased region" description="Polar residues" evidence="11">
    <location>
        <begin position="36"/>
        <end position="49"/>
    </location>
</feature>
<evidence type="ECO:0000256" key="11">
    <source>
        <dbReference type="SAM" id="MobiDB-lite"/>
    </source>
</evidence>
<keyword evidence="5 10" id="KW-0808">Transferase</keyword>
<dbReference type="AlphaFoldDB" id="A0A835C9Z2"/>
<evidence type="ECO:0000256" key="6">
    <source>
        <dbReference type="ARBA" id="ARBA00022691"/>
    </source>
</evidence>
<proteinExistence type="inferred from homology"/>
<evidence type="ECO:0000256" key="7">
    <source>
        <dbReference type="ARBA" id="ARBA00022694"/>
    </source>
</evidence>
<evidence type="ECO:0000256" key="8">
    <source>
        <dbReference type="ARBA" id="ARBA00022884"/>
    </source>
</evidence>
<dbReference type="PROSITE" id="PS51686">
    <property type="entry name" value="SAM_MT_RSMB_NOP"/>
    <property type="match status" value="1"/>
</dbReference>
<feature type="compositionally biased region" description="Polar residues" evidence="11">
    <location>
        <begin position="548"/>
        <end position="561"/>
    </location>
</feature>
<keyword evidence="3" id="KW-0820">tRNA-binding</keyword>
<dbReference type="PROSITE" id="PS01153">
    <property type="entry name" value="NOL1_NOP2_SUN"/>
    <property type="match status" value="1"/>
</dbReference>
<feature type="compositionally biased region" description="Basic and acidic residues" evidence="11">
    <location>
        <begin position="562"/>
        <end position="579"/>
    </location>
</feature>
<dbReference type="EMBL" id="JAAIUW010000004">
    <property type="protein sequence ID" value="KAF7834436.1"/>
    <property type="molecule type" value="Genomic_DNA"/>
</dbReference>
<comment type="similarity">
    <text evidence="2 10">Belongs to the class I-like SAM-binding methyltransferase superfamily. RsmB/NOP family.</text>
</comment>
<dbReference type="GO" id="GO:0016428">
    <property type="term" value="F:tRNA (cytidine-5-)-methyltransferase activity"/>
    <property type="evidence" value="ECO:0007669"/>
    <property type="project" value="InterPro"/>
</dbReference>
<dbReference type="InterPro" id="IPR029063">
    <property type="entry name" value="SAM-dependent_MTases_sf"/>
</dbReference>
<dbReference type="PANTHER" id="PTHR22808">
    <property type="entry name" value="NCL1 YEAST -RELATED NOL1/NOP2/FMU SUN DOMAIN-CONTAINING"/>
    <property type="match status" value="1"/>
</dbReference>
<dbReference type="InterPro" id="IPR023267">
    <property type="entry name" value="RCMT"/>
</dbReference>
<evidence type="ECO:0000256" key="2">
    <source>
        <dbReference type="ARBA" id="ARBA00007494"/>
    </source>
</evidence>
<dbReference type="InterPro" id="IPR018314">
    <property type="entry name" value="RsmB/NOL1/NOP2-like_CS"/>
</dbReference>
<keyword evidence="6 10" id="KW-0949">S-adenosyl-L-methionine</keyword>
<dbReference type="PRINTS" id="PR02011">
    <property type="entry name" value="RCMTNCL1"/>
</dbReference>
<feature type="compositionally biased region" description="Basic residues" evidence="11">
    <location>
        <begin position="10"/>
        <end position="22"/>
    </location>
</feature>
<reference evidence="13" key="1">
    <citation type="submission" date="2020-09" db="EMBL/GenBank/DDBJ databases">
        <title>Genome-Enabled Discovery of Anthraquinone Biosynthesis in Senna tora.</title>
        <authorList>
            <person name="Kang S.-H."/>
            <person name="Pandey R.P."/>
            <person name="Lee C.-M."/>
            <person name="Sim J.-S."/>
            <person name="Jeong J.-T."/>
            <person name="Choi B.-S."/>
            <person name="Jung M."/>
            <person name="Ginzburg D."/>
            <person name="Zhao K."/>
            <person name="Won S.Y."/>
            <person name="Oh T.-J."/>
            <person name="Yu Y."/>
            <person name="Kim N.-H."/>
            <person name="Lee O.R."/>
            <person name="Lee T.-H."/>
            <person name="Bashyal P."/>
            <person name="Kim T.-S."/>
            <person name="Lee W.-H."/>
            <person name="Kawkins C."/>
            <person name="Kim C.-K."/>
            <person name="Kim J.S."/>
            <person name="Ahn B.O."/>
            <person name="Rhee S.Y."/>
            <person name="Sohng J.K."/>
        </authorList>
    </citation>
    <scope>NUCLEOTIDE SEQUENCE</scope>
    <source>
        <tissue evidence="13">Leaf</tissue>
    </source>
</reference>
<evidence type="ECO:0000313" key="14">
    <source>
        <dbReference type="Proteomes" id="UP000634136"/>
    </source>
</evidence>
<feature type="domain" description="SAM-dependent MTase RsmB/NOP-type" evidence="12">
    <location>
        <begin position="75"/>
        <end position="492"/>
    </location>
</feature>
<name>A0A835C9Z2_9FABA</name>
<dbReference type="Gene3D" id="3.40.50.150">
    <property type="entry name" value="Vaccinia Virus protein VP39"/>
    <property type="match status" value="1"/>
</dbReference>
<dbReference type="OrthoDB" id="6093671at2759"/>
<feature type="binding site" evidence="10">
    <location>
        <position position="225"/>
    </location>
    <ligand>
        <name>S-adenosyl-L-methionine</name>
        <dbReference type="ChEBI" id="CHEBI:59789"/>
    </ligand>
</feature>
<dbReference type="InterPro" id="IPR049560">
    <property type="entry name" value="MeTrfase_RsmB-F_NOP2_cat"/>
</dbReference>
<gene>
    <name evidence="13" type="ORF">G2W53_009295</name>
</gene>
<dbReference type="Proteomes" id="UP000634136">
    <property type="component" value="Unassembled WGS sequence"/>
</dbReference>
<evidence type="ECO:0000256" key="4">
    <source>
        <dbReference type="ARBA" id="ARBA00022603"/>
    </source>
</evidence>
<dbReference type="InterPro" id="IPR057285">
    <property type="entry name" value="Pre-PUA_NSUN2"/>
</dbReference>
<dbReference type="InterPro" id="IPR001678">
    <property type="entry name" value="MeTrfase_RsmB-F_NOP2_dom"/>
</dbReference>
<dbReference type="PRINTS" id="PR02008">
    <property type="entry name" value="RCMTFAMILY"/>
</dbReference>
<protein>
    <submittedName>
        <fullName evidence="13">tRNA (Cytosine(34)-C(5))-methyltransferase-like</fullName>
    </submittedName>
</protein>
<dbReference type="GO" id="GO:0005634">
    <property type="term" value="C:nucleus"/>
    <property type="evidence" value="ECO:0007669"/>
    <property type="project" value="UniProtKB-SubCell"/>
</dbReference>
<dbReference type="FunFam" id="3.40.50.150:FF:000153">
    <property type="entry name" value="S-adenosyl-L-methionine-dependent methyltransferase superfamily protein"/>
    <property type="match status" value="1"/>
</dbReference>
<evidence type="ECO:0000313" key="13">
    <source>
        <dbReference type="EMBL" id="KAF7834436.1"/>
    </source>
</evidence>
<evidence type="ECO:0000256" key="3">
    <source>
        <dbReference type="ARBA" id="ARBA00022555"/>
    </source>
</evidence>
<comment type="caution">
    <text evidence="10">Lacks conserved residue(s) required for the propagation of feature annotation.</text>
</comment>
<dbReference type="PANTHER" id="PTHR22808:SF1">
    <property type="entry name" value="RNA CYTOSINE-C(5)-METHYLTRANSFERASE NSUN2-RELATED"/>
    <property type="match status" value="1"/>
</dbReference>
<comment type="caution">
    <text evidence="13">The sequence shown here is derived from an EMBL/GenBank/DDBJ whole genome shotgun (WGS) entry which is preliminary data.</text>
</comment>
<feature type="active site" description="Nucleophile" evidence="10">
    <location>
        <position position="338"/>
    </location>
</feature>
<keyword evidence="7" id="KW-0819">tRNA processing</keyword>
<feature type="region of interest" description="Disordered" evidence="11">
    <location>
        <begin position="1"/>
        <end position="49"/>
    </location>
</feature>
<dbReference type="Pfam" id="PF25378">
    <property type="entry name" value="PUA_NSUN2"/>
    <property type="match status" value="1"/>
</dbReference>
<dbReference type="Pfam" id="PF01189">
    <property type="entry name" value="Methyltr_RsmB-F"/>
    <property type="match status" value="1"/>
</dbReference>
<organism evidence="13 14">
    <name type="scientific">Senna tora</name>
    <dbReference type="NCBI Taxonomy" id="362788"/>
    <lineage>
        <taxon>Eukaryota</taxon>
        <taxon>Viridiplantae</taxon>
        <taxon>Streptophyta</taxon>
        <taxon>Embryophyta</taxon>
        <taxon>Tracheophyta</taxon>
        <taxon>Spermatophyta</taxon>
        <taxon>Magnoliopsida</taxon>
        <taxon>eudicotyledons</taxon>
        <taxon>Gunneridae</taxon>
        <taxon>Pentapetalae</taxon>
        <taxon>rosids</taxon>
        <taxon>fabids</taxon>
        <taxon>Fabales</taxon>
        <taxon>Fabaceae</taxon>
        <taxon>Caesalpinioideae</taxon>
        <taxon>Cassia clade</taxon>
        <taxon>Senna</taxon>
    </lineage>
</organism>
<keyword evidence="8 10" id="KW-0694">RNA-binding</keyword>
<dbReference type="InterPro" id="IPR023270">
    <property type="entry name" value="RCMT_NCL1"/>
</dbReference>
<keyword evidence="14" id="KW-1185">Reference proteome</keyword>
<evidence type="ECO:0000256" key="10">
    <source>
        <dbReference type="PROSITE-ProRule" id="PRU01023"/>
    </source>
</evidence>
<feature type="region of interest" description="Disordered" evidence="11">
    <location>
        <begin position="537"/>
        <end position="579"/>
    </location>
</feature>
<evidence type="ECO:0000256" key="9">
    <source>
        <dbReference type="ARBA" id="ARBA00023242"/>
    </source>
</evidence>
<evidence type="ECO:0000259" key="12">
    <source>
        <dbReference type="PROSITE" id="PS51686"/>
    </source>
</evidence>
<keyword evidence="9" id="KW-0539">Nucleus</keyword>
<dbReference type="GO" id="GO:0030488">
    <property type="term" value="P:tRNA methylation"/>
    <property type="evidence" value="ECO:0007669"/>
    <property type="project" value="UniProtKB-ARBA"/>
</dbReference>
<evidence type="ECO:0000256" key="1">
    <source>
        <dbReference type="ARBA" id="ARBA00004123"/>
    </source>
</evidence>
<comment type="subcellular location">
    <subcellularLocation>
        <location evidence="1">Nucleus</location>
    </subcellularLocation>
</comment>
<dbReference type="Pfam" id="PF25376">
    <property type="entry name" value="Pre-PUA_NSUN2"/>
    <property type="match status" value="1"/>
</dbReference>
<accession>A0A835C9Z2</accession>
<sequence length="834" mass="93423">MGGGGGRGGRGGRARTQRKHFQQSRENLWKHPKPDPSSQNGQDNPTWTPFATQNPAFDVYYKEQRIVDSEEWEAFVEVLRTPLPASFRINSSSQFSADIRSQLENDFVHSLRAEVVEGAETEAIRPLLWYPENLAWHTNFSRMQLRKNQTLERFHEFLKLENEIGNITRQEAVSMVPPLFLDVHSNHFVLDMCAAPGSKTFQLLEIIHHSCKAGSLPDGMVMANDLDVQRCNLLIHQTKRMCTANLIVTNHEAQHFPGCRLNRNPVKMETEKRISQLLFDRVLCDVPCSGDGTLRKAPDLWRKWSTGMGHGLHSLQVLIAMRGVSLLKVGGRMVYSTCSMNPIENEAVVAEILRRCGGSVELVDVSHELPQLIRRPGLKRWKVHDKGMWLASYKDVPKCRRSIVHPSMFPSGRSVLDLVDSNDNVNVQNDDDNNTSVNGSSEDGAQAALAVENSLTHEITEEVSDFPLEHCMRIVPHDQNTGAFFIAVLQKVSPLPAIQEKPKKGIAKKHIKPANQDIEDKQVFQVDSLESTFDGVLGGVPEADVNENESNNLDSEVTTSVSHEENSQEAQEPRNAESIKKVTQGKRKLQIQGNWRGVDPVIFFKDELIINSIKAFYGIDEQFPFNGHLISRNNDPNHVKRIYYVSKSVKDALELNFSVGQQLKIASVGLKMFERQSSREGSSAPCSFRISSEGLPVILPYITKQILRASPVDFKHLLLNKAVRFSDFFYSEFGEKAANLEPGCCVVVLGKGNTSDLESFQVDESTIAIGCWRGRASLTVMVTAIDCQELLERLLIRLDPEHGPSVVVDKNSNDVGDEVEVLNGKNNHVEANRS</sequence>
<feature type="binding site" evidence="10">
    <location>
        <begin position="193"/>
        <end position="199"/>
    </location>
    <ligand>
        <name>S-adenosyl-L-methionine</name>
        <dbReference type="ChEBI" id="CHEBI:59789"/>
    </ligand>
</feature>
<evidence type="ECO:0000256" key="5">
    <source>
        <dbReference type="ARBA" id="ARBA00022679"/>
    </source>
</evidence>
<dbReference type="GO" id="GO:0000049">
    <property type="term" value="F:tRNA binding"/>
    <property type="evidence" value="ECO:0007669"/>
    <property type="project" value="UniProtKB-KW"/>
</dbReference>
<dbReference type="InterPro" id="IPR057286">
    <property type="entry name" value="PUA_NSUN2"/>
</dbReference>
<keyword evidence="4 10" id="KW-0489">Methyltransferase</keyword>